<evidence type="ECO:0000256" key="13">
    <source>
        <dbReference type="SAM" id="Phobius"/>
    </source>
</evidence>
<proteinExistence type="inferred from homology"/>
<evidence type="ECO:0000256" key="1">
    <source>
        <dbReference type="ARBA" id="ARBA00004141"/>
    </source>
</evidence>
<dbReference type="Gene3D" id="1.25.40.20">
    <property type="entry name" value="Ankyrin repeat-containing domain"/>
    <property type="match status" value="2"/>
</dbReference>
<feature type="transmembrane region" description="Helical" evidence="13">
    <location>
        <begin position="304"/>
        <end position="320"/>
    </location>
</feature>
<dbReference type="InterPro" id="IPR036770">
    <property type="entry name" value="Ankyrin_rpt-contain_sf"/>
</dbReference>
<dbReference type="CDD" id="cd00038">
    <property type="entry name" value="CAP_ED"/>
    <property type="match status" value="1"/>
</dbReference>
<feature type="compositionally biased region" description="Polar residues" evidence="12">
    <location>
        <begin position="160"/>
        <end position="169"/>
    </location>
</feature>
<dbReference type="InterPro" id="IPR014710">
    <property type="entry name" value="RmlC-like_jellyroll"/>
</dbReference>
<dbReference type="FunFam" id="1.10.287.70:FF:000123">
    <property type="entry name" value="Potassium channel KAT3"/>
    <property type="match status" value="1"/>
</dbReference>
<dbReference type="Pfam" id="PF12796">
    <property type="entry name" value="Ank_2"/>
    <property type="match status" value="2"/>
</dbReference>
<keyword evidence="4 13" id="KW-0812">Transmembrane</keyword>
<keyword evidence="11" id="KW-0040">ANK repeat</keyword>
<evidence type="ECO:0000256" key="11">
    <source>
        <dbReference type="PROSITE-ProRule" id="PRU00023"/>
    </source>
</evidence>
<dbReference type="Gene3D" id="2.60.120.10">
    <property type="entry name" value="Jelly Rolls"/>
    <property type="match status" value="1"/>
</dbReference>
<keyword evidence="7 13" id="KW-1133">Transmembrane helix</keyword>
<dbReference type="GeneID" id="9836303"/>
<feature type="transmembrane region" description="Helical" evidence="13">
    <location>
        <begin position="200"/>
        <end position="218"/>
    </location>
</feature>
<keyword evidence="10" id="KW-0407">Ion channel</keyword>
<dbReference type="SUPFAM" id="SSF81324">
    <property type="entry name" value="Voltage-gated potassium channels"/>
    <property type="match status" value="1"/>
</dbReference>
<evidence type="ECO:0000313" key="15">
    <source>
        <dbReference type="EMBL" id="CEG00029.1"/>
    </source>
</evidence>
<protein>
    <submittedName>
        <fullName evidence="15">Ankyrin repeat</fullName>
    </submittedName>
</protein>
<feature type="repeat" description="ANK" evidence="11">
    <location>
        <begin position="807"/>
        <end position="839"/>
    </location>
</feature>
<dbReference type="PROSITE" id="PS50297">
    <property type="entry name" value="ANK_REP_REGION"/>
    <property type="match status" value="2"/>
</dbReference>
<dbReference type="InterPro" id="IPR002110">
    <property type="entry name" value="Ankyrin_rpt"/>
</dbReference>
<evidence type="ECO:0000256" key="6">
    <source>
        <dbReference type="ARBA" id="ARBA00022882"/>
    </source>
</evidence>
<dbReference type="GO" id="GO:0005249">
    <property type="term" value="F:voltage-gated potassium channel activity"/>
    <property type="evidence" value="ECO:0007669"/>
    <property type="project" value="InterPro"/>
</dbReference>
<dbReference type="PROSITE" id="PS50042">
    <property type="entry name" value="CNMP_BINDING_3"/>
    <property type="match status" value="1"/>
</dbReference>
<evidence type="ECO:0000256" key="8">
    <source>
        <dbReference type="ARBA" id="ARBA00023065"/>
    </source>
</evidence>
<feature type="repeat" description="ANK" evidence="11">
    <location>
        <begin position="710"/>
        <end position="742"/>
    </location>
</feature>
<keyword evidence="3" id="KW-0813">Transport</keyword>
<dbReference type="PRINTS" id="PR01463">
    <property type="entry name" value="EAGCHANLFMLY"/>
</dbReference>
<keyword evidence="5" id="KW-0630">Potassium</keyword>
<feature type="transmembrane region" description="Helical" evidence="13">
    <location>
        <begin position="332"/>
        <end position="361"/>
    </location>
</feature>
<dbReference type="PANTHER" id="PTHR45743">
    <property type="entry name" value="POTASSIUM CHANNEL AKT1"/>
    <property type="match status" value="1"/>
</dbReference>
<dbReference type="STRING" id="70448.A0A090MD90"/>
<feature type="transmembrane region" description="Helical" evidence="13">
    <location>
        <begin position="273"/>
        <end position="292"/>
    </location>
</feature>
<evidence type="ECO:0000256" key="4">
    <source>
        <dbReference type="ARBA" id="ARBA00022692"/>
    </source>
</evidence>
<sequence>MGRRDADDASPASTGEDVVVNPALARRRGAGGGTRGTGGSGTSGTDAASASMRERSWDDASSWEGEASYGRSVSDGFEGFASRTSEEPREDDAASDGRGVRRVSSWFLESDDSGRGEKKTKRRPSSSMSKTQAAASAAPEEPRRASNAASAKTLLAASSQPHTPRSDTFGSKRLQEEDERVWRFILCHPASPHARAVTRVVNLLILVVAFIEPASLAFRNERREVLSNYQWIDVIEILFSIVFCVDIFMNFFRPLEKYGKLVWDMKKIAKEYLRGWFVLDFLSSLPFDLMFISKTHDNRDVSRVIAGLGLLRLLRMYRVRRMMSEFERNSNLPYLVLLSIKFALLIGLAAHWSACLLYYIARIQEFNENTWVYAVDPELPNMAFYDVYTTALYWSVVTLTTVGYGDISPVSTSERAVAMVVMIMNMGVTAYILGNVTQLVTKEDATIMAFRDHTGALQRFMRRNDIPDAVRQKVDAHIQLEFEMGCRDDEKVLNFCPSTIQSELRHALYQQYVQESPIFREVSPVFIQHFLECITVEYFHPGTLLTCEGLDATAMFYLCLGKVDIVSEDYLTNSTLANKIETVFPGEWLNIAAVLCGKTCFHTSVVQSTCKLLVVSTNKLQDVLRRFPIDTKHIMKDLLIQYRDEMKECRSQDSRGSLYAAFINALETKRSELNEVELHQLTLACVTGDVADLDMALNDNPQSVHLTDAAGRTLLMTAVENKQKEVVKLLLRRGADPNTLSKAGFSALSRAVSVASLELVKLLVSAGGVFTEPSEQVSVHNAIAQGQIQHLKLLVEAGVCLHNQDYNGSTGLHVAARTGSNAAIEILHRAGLEDTFVDKDGRTALDVAEISGNPGSVKLLKDMQISSHTKSEPRED</sequence>
<keyword evidence="16" id="KW-1185">Reference proteome</keyword>
<dbReference type="InterPro" id="IPR005821">
    <property type="entry name" value="Ion_trans_dom"/>
</dbReference>
<dbReference type="InterPro" id="IPR000595">
    <property type="entry name" value="cNMP-bd_dom"/>
</dbReference>
<dbReference type="SUPFAM" id="SSF48403">
    <property type="entry name" value="Ankyrin repeat"/>
    <property type="match status" value="1"/>
</dbReference>
<keyword evidence="5" id="KW-0633">Potassium transport</keyword>
<feature type="compositionally biased region" description="Low complexity" evidence="12">
    <location>
        <begin position="133"/>
        <end position="159"/>
    </location>
</feature>
<feature type="compositionally biased region" description="Gly residues" evidence="12">
    <location>
        <begin position="30"/>
        <end position="42"/>
    </location>
</feature>
<evidence type="ECO:0000256" key="7">
    <source>
        <dbReference type="ARBA" id="ARBA00022989"/>
    </source>
</evidence>
<evidence type="ECO:0000256" key="12">
    <source>
        <dbReference type="SAM" id="MobiDB-lite"/>
    </source>
</evidence>
<dbReference type="InterPro" id="IPR045319">
    <property type="entry name" value="KAT/AKT"/>
</dbReference>
<feature type="transmembrane region" description="Helical" evidence="13">
    <location>
        <begin position="230"/>
        <end position="252"/>
    </location>
</feature>
<dbReference type="EMBL" id="CAID01000013">
    <property type="protein sequence ID" value="CEG00029.1"/>
    <property type="molecule type" value="Genomic_DNA"/>
</dbReference>
<evidence type="ECO:0000256" key="9">
    <source>
        <dbReference type="ARBA" id="ARBA00023136"/>
    </source>
</evidence>
<comment type="caution">
    <text evidence="15">The sequence shown here is derived from an EMBL/GenBank/DDBJ whole genome shotgun (WGS) entry which is preliminary data.</text>
</comment>
<evidence type="ECO:0000259" key="14">
    <source>
        <dbReference type="PROSITE" id="PS50042"/>
    </source>
</evidence>
<feature type="region of interest" description="Disordered" evidence="12">
    <location>
        <begin position="1"/>
        <end position="172"/>
    </location>
</feature>
<dbReference type="PROSITE" id="PS50088">
    <property type="entry name" value="ANK_REPEAT"/>
    <property type="match status" value="2"/>
</dbReference>
<comment type="similarity">
    <text evidence="2">Belongs to the potassium channel family. Plant (TC 1.A.1.4) subfamily.</text>
</comment>
<dbReference type="KEGG" id="ota:OT_ostta13g00480"/>
<reference evidence="16" key="1">
    <citation type="journal article" date="2006" name="Proc. Natl. Acad. Sci. U.S.A.">
        <title>Genome analysis of the smallest free-living eukaryote Ostreococcus tauri unveils many unique features.</title>
        <authorList>
            <person name="Derelle E."/>
            <person name="Ferraz C."/>
            <person name="Rombauts S."/>
            <person name="Rouze P."/>
            <person name="Worden A.Z."/>
            <person name="Robbens S."/>
            <person name="Partensky F."/>
            <person name="Degroeve S."/>
            <person name="Echeynie S."/>
            <person name="Cooke R."/>
            <person name="Saeys Y."/>
            <person name="Wuyts J."/>
            <person name="Jabbari K."/>
            <person name="Bowler C."/>
            <person name="Panaud O."/>
            <person name="Piegu B."/>
            <person name="Ball S.G."/>
            <person name="Ral J.-P."/>
            <person name="Bouget F.-Y."/>
            <person name="Piganeau G."/>
            <person name="De Baets B."/>
            <person name="Picard A."/>
            <person name="Delseny M."/>
            <person name="Demaille J."/>
            <person name="Van de Peer Y."/>
            <person name="Moreau H."/>
        </authorList>
    </citation>
    <scope>NUCLEOTIDE SEQUENCE [LARGE SCALE GENOMIC DNA]</scope>
    <source>
        <strain evidence="16">OTTH 0595 / CCAP 157/2 / RCC745</strain>
    </source>
</reference>
<dbReference type="Proteomes" id="UP000009170">
    <property type="component" value="Unassembled WGS sequence"/>
</dbReference>
<dbReference type="GO" id="GO:0034702">
    <property type="term" value="C:monoatomic ion channel complex"/>
    <property type="evidence" value="ECO:0007669"/>
    <property type="project" value="UniProtKB-KW"/>
</dbReference>
<feature type="transmembrane region" description="Helical" evidence="13">
    <location>
        <begin position="381"/>
        <end position="404"/>
    </location>
</feature>
<dbReference type="Pfam" id="PF00520">
    <property type="entry name" value="Ion_trans"/>
    <property type="match status" value="1"/>
</dbReference>
<comment type="subcellular location">
    <subcellularLocation>
        <location evidence="1">Membrane</location>
        <topology evidence="1">Multi-pass membrane protein</topology>
    </subcellularLocation>
</comment>
<evidence type="ECO:0000256" key="3">
    <source>
        <dbReference type="ARBA" id="ARBA00022448"/>
    </source>
</evidence>
<keyword evidence="5" id="KW-0631">Potassium channel</keyword>
<dbReference type="FunCoup" id="A0A090MD90">
    <property type="interactions" value="198"/>
</dbReference>
<feature type="transmembrane region" description="Helical" evidence="13">
    <location>
        <begin position="416"/>
        <end position="434"/>
    </location>
</feature>
<dbReference type="RefSeq" id="XP_003082520.2">
    <property type="nucleotide sequence ID" value="XM_003082472.2"/>
</dbReference>
<dbReference type="Gene3D" id="1.10.287.70">
    <property type="match status" value="1"/>
</dbReference>
<dbReference type="InterPro" id="IPR018490">
    <property type="entry name" value="cNMP-bd_dom_sf"/>
</dbReference>
<evidence type="ECO:0000256" key="2">
    <source>
        <dbReference type="ARBA" id="ARBA00007929"/>
    </source>
</evidence>
<evidence type="ECO:0000256" key="5">
    <source>
        <dbReference type="ARBA" id="ARBA00022826"/>
    </source>
</evidence>
<dbReference type="OrthoDB" id="2012993at2759"/>
<dbReference type="SMART" id="SM00248">
    <property type="entry name" value="ANK"/>
    <property type="match status" value="5"/>
</dbReference>
<evidence type="ECO:0000313" key="16">
    <source>
        <dbReference type="Proteomes" id="UP000009170"/>
    </source>
</evidence>
<keyword evidence="6" id="KW-0851">Voltage-gated channel</keyword>
<keyword evidence="8" id="KW-0406">Ion transport</keyword>
<accession>A0A090MD90</accession>
<reference evidence="15 16" key="2">
    <citation type="journal article" date="2014" name="BMC Genomics">
        <title>An improved genome of the model marine alga Ostreococcus tauri unfolds by assessing Illumina de novo assemblies.</title>
        <authorList>
            <person name="Blanc-Mathieu R."/>
            <person name="Verhelst B."/>
            <person name="Derelle E."/>
            <person name="Rombauts S."/>
            <person name="Bouget F.Y."/>
            <person name="Carre I."/>
            <person name="Chateau A."/>
            <person name="Eyre-Walker A."/>
            <person name="Grimsley N."/>
            <person name="Moreau H."/>
            <person name="Piegu B."/>
            <person name="Rivals E."/>
            <person name="Schackwitz W."/>
            <person name="Van de Peer Y."/>
            <person name="Piganeau G."/>
        </authorList>
    </citation>
    <scope>NUCLEOTIDE SEQUENCE [LARGE SCALE GENOMIC DNA]</scope>
    <source>
        <strain evidence="16">OTTH 0595 / CCAP 157/2 / RCC745</strain>
    </source>
</reference>
<keyword evidence="9 13" id="KW-0472">Membrane</keyword>
<evidence type="ECO:0000256" key="10">
    <source>
        <dbReference type="ARBA" id="ARBA00023303"/>
    </source>
</evidence>
<feature type="domain" description="Cyclic nucleotide-binding" evidence="14">
    <location>
        <begin position="518"/>
        <end position="641"/>
    </location>
</feature>
<dbReference type="InterPro" id="IPR003938">
    <property type="entry name" value="K_chnl_volt-dep_EAG/ELK/ERG"/>
</dbReference>
<name>A0A090MD90_OSTTA</name>
<dbReference type="InParanoid" id="A0A090MD90"/>
<organism evidence="15 16">
    <name type="scientific">Ostreococcus tauri</name>
    <name type="common">Marine green alga</name>
    <dbReference type="NCBI Taxonomy" id="70448"/>
    <lineage>
        <taxon>Eukaryota</taxon>
        <taxon>Viridiplantae</taxon>
        <taxon>Chlorophyta</taxon>
        <taxon>Mamiellophyceae</taxon>
        <taxon>Mamiellales</taxon>
        <taxon>Bathycoccaceae</taxon>
        <taxon>Ostreococcus</taxon>
    </lineage>
</organism>
<dbReference type="Pfam" id="PF00027">
    <property type="entry name" value="cNMP_binding"/>
    <property type="match status" value="1"/>
</dbReference>
<dbReference type="AlphaFoldDB" id="A0A090MD90"/>
<dbReference type="SUPFAM" id="SSF51206">
    <property type="entry name" value="cAMP-binding domain-like"/>
    <property type="match status" value="1"/>
</dbReference>
<gene>
    <name evidence="15" type="ORF">OT_ostta13g00480</name>
</gene>